<dbReference type="AlphaFoldDB" id="A0A246JWZ6"/>
<evidence type="ECO:0000313" key="2">
    <source>
        <dbReference type="Proteomes" id="UP000197361"/>
    </source>
</evidence>
<dbReference type="EMBL" id="NISK01000002">
    <property type="protein sequence ID" value="OWQ97456.1"/>
    <property type="molecule type" value="Genomic_DNA"/>
</dbReference>
<gene>
    <name evidence="1" type="ORF">CDQ92_10585</name>
</gene>
<name>A0A246JWZ6_9SPHN</name>
<reference evidence="1 2" key="1">
    <citation type="journal article" date="2010" name="Int. J. Syst. Evol. Microbiol.">
        <title>Sphingopyxis bauzanensis sp. nov., a psychrophilic bacterium isolated from soil.</title>
        <authorList>
            <person name="Zhang D.C."/>
            <person name="Liu H.C."/>
            <person name="Xin Y.H."/>
            <person name="Zhou Y.G."/>
            <person name="Schinner F."/>
            <person name="Margesin R."/>
        </authorList>
    </citation>
    <scope>NUCLEOTIDE SEQUENCE [LARGE SCALE GENOMIC DNA]</scope>
    <source>
        <strain evidence="1 2">DSM 22271</strain>
    </source>
</reference>
<evidence type="ECO:0000313" key="1">
    <source>
        <dbReference type="EMBL" id="OWQ97456.1"/>
    </source>
</evidence>
<organism evidence="1 2">
    <name type="scientific">Sphingopyxis bauzanensis</name>
    <dbReference type="NCBI Taxonomy" id="651663"/>
    <lineage>
        <taxon>Bacteria</taxon>
        <taxon>Pseudomonadati</taxon>
        <taxon>Pseudomonadota</taxon>
        <taxon>Alphaproteobacteria</taxon>
        <taxon>Sphingomonadales</taxon>
        <taxon>Sphingomonadaceae</taxon>
        <taxon>Sphingopyxis</taxon>
    </lineage>
</organism>
<dbReference type="Proteomes" id="UP000197361">
    <property type="component" value="Unassembled WGS sequence"/>
</dbReference>
<accession>A0A246JWZ6</accession>
<sequence length="341" mass="36975">MIKIRLCHARGRSYFIPEVLIGFGGSKFFLPSFFGPPQLSFGSPLARGYHEATFSVDVAAPRARNAVRVMVTIRSDGHLRSFAGGAQLYRCEYAGPQNVPLAPEVGGSCTQLADGDFALDLFHHTRSTNAKSIMNSGELWSSSCNLAGTGELENVACVYFTTLPSIRDENDLRRVAMSSFGSISYQTTSDRRVEGTLELPVYKGELAARDTTLSFAVPTALIAPPHLLCHPAIAHNPAYYEVVGPEIVRVAVTPGNKLLFIDGGVTAEAGQLKSFDYVIEGDASSAAGLEAPMKEEATTQVSHLERLDGDADIFAFWKANANTDLVTGRQVEWRKLREKVA</sequence>
<comment type="caution">
    <text evidence="1">The sequence shown here is derived from an EMBL/GenBank/DDBJ whole genome shotgun (WGS) entry which is preliminary data.</text>
</comment>
<proteinExistence type="predicted"/>
<protein>
    <submittedName>
        <fullName evidence="1">Uncharacterized protein</fullName>
    </submittedName>
</protein>
<keyword evidence="2" id="KW-1185">Reference proteome</keyword>